<protein>
    <submittedName>
        <fullName evidence="2">Retrovirus-related Pol polyprotein from transposon TNT 1-94</fullName>
    </submittedName>
</protein>
<feature type="domain" description="Retroviral polymerase SH3-like" evidence="1">
    <location>
        <begin position="124"/>
        <end position="179"/>
    </location>
</feature>
<evidence type="ECO:0000313" key="2">
    <source>
        <dbReference type="EMBL" id="GEX84451.1"/>
    </source>
</evidence>
<proteinExistence type="predicted"/>
<feature type="non-terminal residue" evidence="2">
    <location>
        <position position="1"/>
    </location>
</feature>
<sequence>PDDYKNYFECEIYRSYDHSTLGHSRVIQIKGRVLAESFLSNESSFGVKCNICGSTVHSTSDHNEFDHFKRGEKIQVAKAKEPTKNQDSLLYSKQINLVKRHDKTPYEILKERIPNINYFHMFGCPVFIHNHEDYLGKFDVKADDGYFLGYSFVLKAFRVYNTRRQQIEETYHVTFDESMETIKFTNTSLDEIGIDDSFRYPPDEFLHKELMIPSLSHLNGYYCEEKKGSYGP</sequence>
<evidence type="ECO:0000259" key="1">
    <source>
        <dbReference type="Pfam" id="PF25597"/>
    </source>
</evidence>
<dbReference type="AlphaFoldDB" id="A0A699HCT9"/>
<dbReference type="Pfam" id="PF25597">
    <property type="entry name" value="SH3_retrovirus"/>
    <property type="match status" value="1"/>
</dbReference>
<accession>A0A699HCT9</accession>
<reference evidence="2" key="1">
    <citation type="journal article" date="2019" name="Sci. Rep.">
        <title>Draft genome of Tanacetum cinerariifolium, the natural source of mosquito coil.</title>
        <authorList>
            <person name="Yamashiro T."/>
            <person name="Shiraishi A."/>
            <person name="Satake H."/>
            <person name="Nakayama K."/>
        </authorList>
    </citation>
    <scope>NUCLEOTIDE SEQUENCE</scope>
</reference>
<dbReference type="InterPro" id="IPR057670">
    <property type="entry name" value="SH3_retrovirus"/>
</dbReference>
<gene>
    <name evidence="2" type="ORF">Tci_356426</name>
</gene>
<dbReference type="EMBL" id="BKCJ010133874">
    <property type="protein sequence ID" value="GEX84451.1"/>
    <property type="molecule type" value="Genomic_DNA"/>
</dbReference>
<name>A0A699HCT9_TANCI</name>
<comment type="caution">
    <text evidence="2">The sequence shown here is derived from an EMBL/GenBank/DDBJ whole genome shotgun (WGS) entry which is preliminary data.</text>
</comment>
<organism evidence="2">
    <name type="scientific">Tanacetum cinerariifolium</name>
    <name type="common">Dalmatian daisy</name>
    <name type="synonym">Chrysanthemum cinerariifolium</name>
    <dbReference type="NCBI Taxonomy" id="118510"/>
    <lineage>
        <taxon>Eukaryota</taxon>
        <taxon>Viridiplantae</taxon>
        <taxon>Streptophyta</taxon>
        <taxon>Embryophyta</taxon>
        <taxon>Tracheophyta</taxon>
        <taxon>Spermatophyta</taxon>
        <taxon>Magnoliopsida</taxon>
        <taxon>eudicotyledons</taxon>
        <taxon>Gunneridae</taxon>
        <taxon>Pentapetalae</taxon>
        <taxon>asterids</taxon>
        <taxon>campanulids</taxon>
        <taxon>Asterales</taxon>
        <taxon>Asteraceae</taxon>
        <taxon>Asteroideae</taxon>
        <taxon>Anthemideae</taxon>
        <taxon>Anthemidinae</taxon>
        <taxon>Tanacetum</taxon>
    </lineage>
</organism>